<dbReference type="Gene3D" id="1.10.10.10">
    <property type="entry name" value="Winged helix-like DNA-binding domain superfamily/Winged helix DNA-binding domain"/>
    <property type="match status" value="1"/>
</dbReference>
<dbReference type="PROSITE" id="PS50949">
    <property type="entry name" value="HTH_GNTR"/>
    <property type="match status" value="1"/>
</dbReference>
<name>A0A410QCP3_9FIRM</name>
<keyword evidence="1" id="KW-0805">Transcription regulation</keyword>
<dbReference type="Pfam" id="PF07729">
    <property type="entry name" value="FCD"/>
    <property type="match status" value="1"/>
</dbReference>
<dbReference type="AlphaFoldDB" id="A0A410QCP3"/>
<organism evidence="5 6">
    <name type="scientific">Acidilutibacter cellobiosedens</name>
    <dbReference type="NCBI Taxonomy" id="2507161"/>
    <lineage>
        <taxon>Bacteria</taxon>
        <taxon>Bacillati</taxon>
        <taxon>Bacillota</taxon>
        <taxon>Tissierellia</taxon>
        <taxon>Tissierellales</taxon>
        <taxon>Acidilutibacteraceae</taxon>
        <taxon>Acidilutibacter</taxon>
    </lineage>
</organism>
<dbReference type="SUPFAM" id="SSF46785">
    <property type="entry name" value="Winged helix' DNA-binding domain"/>
    <property type="match status" value="1"/>
</dbReference>
<dbReference type="Pfam" id="PF00392">
    <property type="entry name" value="GntR"/>
    <property type="match status" value="1"/>
</dbReference>
<dbReference type="InterPro" id="IPR008920">
    <property type="entry name" value="TF_FadR/GntR_C"/>
</dbReference>
<dbReference type="Gene3D" id="1.20.120.530">
    <property type="entry name" value="GntR ligand-binding domain-like"/>
    <property type="match status" value="1"/>
</dbReference>
<evidence type="ECO:0000313" key="5">
    <source>
        <dbReference type="EMBL" id="QAT61793.1"/>
    </source>
</evidence>
<evidence type="ECO:0000256" key="1">
    <source>
        <dbReference type="ARBA" id="ARBA00023015"/>
    </source>
</evidence>
<dbReference type="SMART" id="SM00895">
    <property type="entry name" value="FCD"/>
    <property type="match status" value="1"/>
</dbReference>
<dbReference type="Proteomes" id="UP000287969">
    <property type="component" value="Chromosome"/>
</dbReference>
<dbReference type="SUPFAM" id="SSF48008">
    <property type="entry name" value="GntR ligand-binding domain-like"/>
    <property type="match status" value="1"/>
</dbReference>
<keyword evidence="2" id="KW-0238">DNA-binding</keyword>
<evidence type="ECO:0000313" key="6">
    <source>
        <dbReference type="Proteomes" id="UP000287969"/>
    </source>
</evidence>
<feature type="domain" description="HTH gntR-type" evidence="4">
    <location>
        <begin position="7"/>
        <end position="74"/>
    </location>
</feature>
<gene>
    <name evidence="5" type="ORF">EQM13_09420</name>
</gene>
<evidence type="ECO:0000259" key="4">
    <source>
        <dbReference type="PROSITE" id="PS50949"/>
    </source>
</evidence>
<evidence type="ECO:0000256" key="2">
    <source>
        <dbReference type="ARBA" id="ARBA00023125"/>
    </source>
</evidence>
<dbReference type="PANTHER" id="PTHR43537">
    <property type="entry name" value="TRANSCRIPTIONAL REGULATOR, GNTR FAMILY"/>
    <property type="match status" value="1"/>
</dbReference>
<protein>
    <submittedName>
        <fullName evidence="5">GntR family transcriptional regulator</fullName>
    </submittedName>
</protein>
<dbReference type="InterPro" id="IPR036388">
    <property type="entry name" value="WH-like_DNA-bd_sf"/>
</dbReference>
<reference evidence="6" key="1">
    <citation type="submission" date="2019-01" db="EMBL/GenBank/DDBJ databases">
        <title>Draft genomes of a novel of Sporanaerobacter strains.</title>
        <authorList>
            <person name="Ma S."/>
        </authorList>
    </citation>
    <scope>NUCLEOTIDE SEQUENCE [LARGE SCALE GENOMIC DNA]</scope>
    <source>
        <strain evidence="6">NJN-17</strain>
    </source>
</reference>
<sequence length="222" mass="25787">MDNVVKMTLADQIYNILKEDIINQNIKCGEKLTSKILQERFNVSSTPIREALNRLGQEGLIDHITNVGGKVIEFNEKDINEIYDFCACLDLEALRLSMESIKKKELVLEINNSVRLQEKYLESDNIEEFMIESDNFHDILFRYADNSRLYNASKNIRSQFSILANIYQNLTVTKSVVLLEHKDIARAMKDNDFSKASFLMKNHFKHAKEYLLENIKKASIEN</sequence>
<dbReference type="CDD" id="cd07377">
    <property type="entry name" value="WHTH_GntR"/>
    <property type="match status" value="1"/>
</dbReference>
<dbReference type="KEGG" id="spoa:EQM13_09420"/>
<dbReference type="InterPro" id="IPR036390">
    <property type="entry name" value="WH_DNA-bd_sf"/>
</dbReference>
<dbReference type="GO" id="GO:0003677">
    <property type="term" value="F:DNA binding"/>
    <property type="evidence" value="ECO:0007669"/>
    <property type="project" value="UniProtKB-KW"/>
</dbReference>
<dbReference type="EMBL" id="CP035282">
    <property type="protein sequence ID" value="QAT61793.1"/>
    <property type="molecule type" value="Genomic_DNA"/>
</dbReference>
<dbReference type="SMART" id="SM00345">
    <property type="entry name" value="HTH_GNTR"/>
    <property type="match status" value="1"/>
</dbReference>
<dbReference type="GO" id="GO:0003700">
    <property type="term" value="F:DNA-binding transcription factor activity"/>
    <property type="evidence" value="ECO:0007669"/>
    <property type="project" value="InterPro"/>
</dbReference>
<keyword evidence="6" id="KW-1185">Reference proteome</keyword>
<keyword evidence="3" id="KW-0804">Transcription</keyword>
<dbReference type="InterPro" id="IPR000524">
    <property type="entry name" value="Tscrpt_reg_HTH_GntR"/>
</dbReference>
<dbReference type="OrthoDB" id="9781630at2"/>
<dbReference type="PANTHER" id="PTHR43537:SF24">
    <property type="entry name" value="GLUCONATE OPERON TRANSCRIPTIONAL REPRESSOR"/>
    <property type="match status" value="1"/>
</dbReference>
<evidence type="ECO:0000256" key="3">
    <source>
        <dbReference type="ARBA" id="ARBA00023163"/>
    </source>
</evidence>
<dbReference type="InterPro" id="IPR011711">
    <property type="entry name" value="GntR_C"/>
</dbReference>
<proteinExistence type="predicted"/>
<dbReference type="RefSeq" id="WP_128752511.1">
    <property type="nucleotide sequence ID" value="NZ_CP035282.1"/>
</dbReference>
<accession>A0A410QCP3</accession>